<keyword evidence="1" id="KW-0732">Signal</keyword>
<dbReference type="EMBL" id="CAJFDI010000002">
    <property type="protein sequence ID" value="CAD5213254.1"/>
    <property type="molecule type" value="Genomic_DNA"/>
</dbReference>
<dbReference type="EMBL" id="CAJFCV020000002">
    <property type="protein sequence ID" value="CAG9092162.1"/>
    <property type="molecule type" value="Genomic_DNA"/>
</dbReference>
<accession>A0A1I7RYV6</accession>
<feature type="chain" id="PRO_5035359573" evidence="1">
    <location>
        <begin position="21"/>
        <end position="103"/>
    </location>
</feature>
<evidence type="ECO:0000313" key="3">
    <source>
        <dbReference type="EMBL" id="CAG9092162.1"/>
    </source>
</evidence>
<dbReference type="Proteomes" id="UP000659654">
    <property type="component" value="Unassembled WGS sequence"/>
</dbReference>
<gene>
    <name evidence="2" type="ORF">BXYJ_LOCUS2925</name>
</gene>
<dbReference type="AlphaFoldDB" id="A0A1I7RYV6"/>
<dbReference type="Proteomes" id="UP000095284">
    <property type="component" value="Unplaced"/>
</dbReference>
<evidence type="ECO:0000313" key="4">
    <source>
        <dbReference type="Proteomes" id="UP000095284"/>
    </source>
</evidence>
<feature type="signal peptide" evidence="1">
    <location>
        <begin position="1"/>
        <end position="20"/>
    </location>
</feature>
<dbReference type="PROSITE" id="PS51257">
    <property type="entry name" value="PROKAR_LIPOPROTEIN"/>
    <property type="match status" value="1"/>
</dbReference>
<evidence type="ECO:0000313" key="6">
    <source>
        <dbReference type="WBParaSite" id="BXY_0592400.1"/>
    </source>
</evidence>
<reference evidence="6" key="1">
    <citation type="submission" date="2016-11" db="UniProtKB">
        <authorList>
            <consortium name="WormBaseParasite"/>
        </authorList>
    </citation>
    <scope>IDENTIFICATION</scope>
</reference>
<evidence type="ECO:0000313" key="2">
    <source>
        <dbReference type="EMBL" id="CAD5213254.1"/>
    </source>
</evidence>
<dbReference type="SMR" id="A0A1I7RYV6"/>
<reference evidence="3" key="2">
    <citation type="submission" date="2020-08" db="EMBL/GenBank/DDBJ databases">
        <authorList>
            <person name="Kikuchi T."/>
        </authorList>
    </citation>
    <scope>NUCLEOTIDE SEQUENCE</scope>
    <source>
        <strain evidence="2">Ka4C1</strain>
    </source>
</reference>
<protein>
    <submittedName>
        <fullName evidence="2">(pine wood nematode) hypothetical protein</fullName>
    </submittedName>
</protein>
<sequence>MDSKLVSFLIFTVITISCYATEGDKEYCNGVVEIVERKIVRYLENVEQRHKFIDDMLANMNVECTEKENCPKECLDGLKKCLLKQRDQSRRLEKMDECCSKCE</sequence>
<organism evidence="4 6">
    <name type="scientific">Bursaphelenchus xylophilus</name>
    <name type="common">Pinewood nematode worm</name>
    <name type="synonym">Aphelenchoides xylophilus</name>
    <dbReference type="NCBI Taxonomy" id="6326"/>
    <lineage>
        <taxon>Eukaryota</taxon>
        <taxon>Metazoa</taxon>
        <taxon>Ecdysozoa</taxon>
        <taxon>Nematoda</taxon>
        <taxon>Chromadorea</taxon>
        <taxon>Rhabditida</taxon>
        <taxon>Tylenchina</taxon>
        <taxon>Tylenchomorpha</taxon>
        <taxon>Aphelenchoidea</taxon>
        <taxon>Aphelenchoididae</taxon>
        <taxon>Bursaphelenchus</taxon>
    </lineage>
</organism>
<name>A0A1I7RYV6_BURXY</name>
<evidence type="ECO:0000313" key="5">
    <source>
        <dbReference type="Proteomes" id="UP000659654"/>
    </source>
</evidence>
<proteinExistence type="predicted"/>
<keyword evidence="5" id="KW-1185">Reference proteome</keyword>
<evidence type="ECO:0000256" key="1">
    <source>
        <dbReference type="SAM" id="SignalP"/>
    </source>
</evidence>
<dbReference type="Proteomes" id="UP000582659">
    <property type="component" value="Unassembled WGS sequence"/>
</dbReference>
<dbReference type="WBParaSite" id="BXY_0592400.1">
    <property type="protein sequence ID" value="BXY_0592400.1"/>
    <property type="gene ID" value="BXY_0592400"/>
</dbReference>